<feature type="region of interest" description="Disordered" evidence="1">
    <location>
        <begin position="1"/>
        <end position="55"/>
    </location>
</feature>
<evidence type="ECO:0000313" key="3">
    <source>
        <dbReference type="Proteomes" id="UP000036681"/>
    </source>
</evidence>
<organism evidence="3 4">
    <name type="scientific">Ascaris lumbricoides</name>
    <name type="common">Giant roundworm</name>
    <dbReference type="NCBI Taxonomy" id="6252"/>
    <lineage>
        <taxon>Eukaryota</taxon>
        <taxon>Metazoa</taxon>
        <taxon>Ecdysozoa</taxon>
        <taxon>Nematoda</taxon>
        <taxon>Chromadorea</taxon>
        <taxon>Rhabditida</taxon>
        <taxon>Spirurina</taxon>
        <taxon>Ascaridomorpha</taxon>
        <taxon>Ascaridoidea</taxon>
        <taxon>Ascarididae</taxon>
        <taxon>Ascaris</taxon>
    </lineage>
</organism>
<keyword evidence="3" id="KW-1185">Reference proteome</keyword>
<feature type="compositionally biased region" description="Basic and acidic residues" evidence="1">
    <location>
        <begin position="33"/>
        <end position="43"/>
    </location>
</feature>
<dbReference type="AlphaFoldDB" id="A0A0M3HU82"/>
<dbReference type="WBParaSite" id="ALUE_0000632101-mRNA-1">
    <property type="protein sequence ID" value="ALUE_0000632101-mRNA-1"/>
    <property type="gene ID" value="ALUE_0000632101"/>
</dbReference>
<keyword evidence="2" id="KW-0812">Transmembrane</keyword>
<feature type="transmembrane region" description="Helical" evidence="2">
    <location>
        <begin position="158"/>
        <end position="179"/>
    </location>
</feature>
<dbReference type="Proteomes" id="UP000036681">
    <property type="component" value="Unplaced"/>
</dbReference>
<protein>
    <submittedName>
        <fullName evidence="4">Nucleophile aminohydrolase</fullName>
    </submittedName>
</protein>
<reference evidence="4" key="1">
    <citation type="submission" date="2017-02" db="UniProtKB">
        <authorList>
            <consortium name="WormBaseParasite"/>
        </authorList>
    </citation>
    <scope>IDENTIFICATION</scope>
</reference>
<name>A0A0M3HU82_ASCLU</name>
<feature type="compositionally biased region" description="Basic residues" evidence="1">
    <location>
        <begin position="1"/>
        <end position="11"/>
    </location>
</feature>
<keyword evidence="2" id="KW-1133">Transmembrane helix</keyword>
<accession>A0A0M3HU82</accession>
<evidence type="ECO:0000313" key="4">
    <source>
        <dbReference type="WBParaSite" id="ALUE_0000632101-mRNA-1"/>
    </source>
</evidence>
<feature type="transmembrane region" description="Helical" evidence="2">
    <location>
        <begin position="101"/>
        <end position="122"/>
    </location>
</feature>
<keyword evidence="2" id="KW-0472">Membrane</keyword>
<proteinExistence type="predicted"/>
<evidence type="ECO:0000256" key="1">
    <source>
        <dbReference type="SAM" id="MobiDB-lite"/>
    </source>
</evidence>
<evidence type="ECO:0000256" key="2">
    <source>
        <dbReference type="SAM" id="Phobius"/>
    </source>
</evidence>
<feature type="compositionally biased region" description="Polar residues" evidence="1">
    <location>
        <begin position="13"/>
        <end position="31"/>
    </location>
</feature>
<feature type="compositionally biased region" description="Polar residues" evidence="1">
    <location>
        <begin position="44"/>
        <end position="55"/>
    </location>
</feature>
<sequence>MNRKKRGKRKGPYSSNTRLTAGSVVPKTSATKDCGDARTERSETQGSATSTHTGNVLTAKDRELATVAIKLMVSRIRRDGGFIALSQEAEALTEGMMAERVIFPDLFIIGLVFFVRGGTYVYQKDMAKETTINSAKLAHVSVGVAIAMDKLLATINTGSYNAILLSLMFDGSVTLHEACKRRKMSSRLNYPFSKNHLQDLWYTSNRMVFV</sequence>